<dbReference type="GO" id="GO:0005975">
    <property type="term" value="P:carbohydrate metabolic process"/>
    <property type="evidence" value="ECO:0007669"/>
    <property type="project" value="TreeGrafter"/>
</dbReference>
<evidence type="ECO:0000313" key="4">
    <source>
        <dbReference type="Proteomes" id="UP000244811"/>
    </source>
</evidence>
<name>A0A976QV47_THEOR</name>
<dbReference type="SUPFAM" id="SSF48256">
    <property type="entry name" value="Citrate synthase"/>
    <property type="match status" value="1"/>
</dbReference>
<dbReference type="GO" id="GO:0006099">
    <property type="term" value="P:tricarboxylic acid cycle"/>
    <property type="evidence" value="ECO:0007669"/>
    <property type="project" value="TreeGrafter"/>
</dbReference>
<dbReference type="AlphaFoldDB" id="A0A976QV47"/>
<dbReference type="Gene3D" id="1.10.230.10">
    <property type="entry name" value="Cytochrome P450-Terp, domain 2"/>
    <property type="match status" value="1"/>
</dbReference>
<dbReference type="Gene3D" id="1.10.580.10">
    <property type="entry name" value="Citrate Synthase, domain 1"/>
    <property type="match status" value="1"/>
</dbReference>
<proteinExistence type="inferred from homology"/>
<dbReference type="EMBL" id="CP056070">
    <property type="protein sequence ID" value="UKK01339.2"/>
    <property type="molecule type" value="Genomic_DNA"/>
</dbReference>
<organism evidence="3 4">
    <name type="scientific">Theileria orientalis</name>
    <dbReference type="NCBI Taxonomy" id="68886"/>
    <lineage>
        <taxon>Eukaryota</taxon>
        <taxon>Sar</taxon>
        <taxon>Alveolata</taxon>
        <taxon>Apicomplexa</taxon>
        <taxon>Aconoidasida</taxon>
        <taxon>Piroplasmida</taxon>
        <taxon>Theileriidae</taxon>
        <taxon>Theileria</taxon>
    </lineage>
</organism>
<dbReference type="PANTHER" id="PTHR11739">
    <property type="entry name" value="CITRATE SYNTHASE"/>
    <property type="match status" value="1"/>
</dbReference>
<dbReference type="InterPro" id="IPR016143">
    <property type="entry name" value="Citrate_synth-like_sm_a-sub"/>
</dbReference>
<evidence type="ECO:0008006" key="5">
    <source>
        <dbReference type="Google" id="ProtNLM"/>
    </source>
</evidence>
<dbReference type="Pfam" id="PF00285">
    <property type="entry name" value="Citrate_synt"/>
    <property type="match status" value="1"/>
</dbReference>
<dbReference type="InterPro" id="IPR036969">
    <property type="entry name" value="Citrate_synthase_sf"/>
</dbReference>
<comment type="similarity">
    <text evidence="1">Belongs to the citrate synthase family.</text>
</comment>
<dbReference type="InterPro" id="IPR002020">
    <property type="entry name" value="Citrate_synthase"/>
</dbReference>
<reference evidence="3" key="1">
    <citation type="submission" date="2022-07" db="EMBL/GenBank/DDBJ databases">
        <title>Evaluation of T. orientalis genome assembly methods using nanopore sequencing and analysis of variation between genomes.</title>
        <authorList>
            <person name="Yam J."/>
            <person name="Micallef M.L."/>
            <person name="Liu M."/>
            <person name="Djordjevic S.P."/>
            <person name="Bogema D.R."/>
            <person name="Jenkins C."/>
        </authorList>
    </citation>
    <scope>NUCLEOTIDE SEQUENCE</scope>
    <source>
        <strain evidence="3">Goon Nure</strain>
    </source>
</reference>
<evidence type="ECO:0000313" key="3">
    <source>
        <dbReference type="EMBL" id="UKK01339.2"/>
    </source>
</evidence>
<dbReference type="GO" id="GO:0005759">
    <property type="term" value="C:mitochondrial matrix"/>
    <property type="evidence" value="ECO:0007669"/>
    <property type="project" value="TreeGrafter"/>
</dbReference>
<evidence type="ECO:0000256" key="1">
    <source>
        <dbReference type="ARBA" id="ARBA00010566"/>
    </source>
</evidence>
<protein>
    <recommendedName>
        <fullName evidence="5">Citrate synthase</fullName>
    </recommendedName>
</protein>
<evidence type="ECO:0000256" key="2">
    <source>
        <dbReference type="ARBA" id="ARBA00022679"/>
    </source>
</evidence>
<dbReference type="GO" id="GO:0046912">
    <property type="term" value="F:acyltransferase activity, acyl groups converted into alkyl on transfer"/>
    <property type="evidence" value="ECO:0007669"/>
    <property type="project" value="InterPro"/>
</dbReference>
<gene>
    <name evidence="3" type="ORF">MACK_002152</name>
</gene>
<keyword evidence="2" id="KW-0808">Transferase</keyword>
<dbReference type="Proteomes" id="UP000244811">
    <property type="component" value="Chromosome 3"/>
</dbReference>
<dbReference type="InterPro" id="IPR016142">
    <property type="entry name" value="Citrate_synth-like_lrg_a-sub"/>
</dbReference>
<sequence length="385" mass="44580">MYNLLKFRRFLNTSRNIVGKHKHEQIVCVETEIYSPFINNGIHYRGYPLSKLAIRNKFLDNFYLLLNADLPTKNQDVEFSNKIKTGMKDIPTTIRNLNTAIPANINICDFLTSSFSLMNLNNGGNYDREYGHIFGQCLGILSERYLPDVKYNFDSGDPFMSFAKCLLFNRELEFDESVSKLLNSIFTIYMEHGLTSASYNCRICISEGGSTFSGLICAAATHKYAMETLNSYLMLNELTDKQLQEVLKSFELNNNLKFPLDEVTFNRRDPRCKIIAEICKEHFGEDVFTKLSEIENKFSNRLYFKFDVYIFELMKRLYNHVNNGCDDHHSSGNLFNKEFKNKIMALLIASRIAGWLSHISEQRKIGRRIEHIAAYVGVPPRLKYP</sequence>
<dbReference type="PANTHER" id="PTHR11739:SF4">
    <property type="entry name" value="CITRATE SYNTHASE, PEROXISOMAL"/>
    <property type="match status" value="1"/>
</dbReference>
<accession>A0A976QV47</accession>